<comment type="caution">
    <text evidence="2">The sequence shown here is derived from an EMBL/GenBank/DDBJ whole genome shotgun (WGS) entry which is preliminary data.</text>
</comment>
<sequence>MTTEQGLPVRVRQWEASVLEETVDDSQSEISSFHQSKPSQKNRGQQQTGEQPPPPEGAVSDMTTGRSRYLAAAAAPSHVPGIGALSSPSVVCAVCRSSAGRDGWQKEKTGMAQSDIRNPVIWSWPPAQQTSSSSSNPFVPPLLLILLKVPYLASHSLDINFPSIFPPLPSDLPTVVFSSQPPLH</sequence>
<reference evidence="2" key="1">
    <citation type="submission" date="2023-01" db="EMBL/GenBank/DDBJ databases">
        <title>Colletotrichum chrysophilum M932 genome sequence.</title>
        <authorList>
            <person name="Baroncelli R."/>
        </authorList>
    </citation>
    <scope>NUCLEOTIDE SEQUENCE</scope>
    <source>
        <strain evidence="2">M932</strain>
    </source>
</reference>
<name>A0AAD9AL38_9PEZI</name>
<proteinExistence type="predicted"/>
<evidence type="ECO:0000256" key="1">
    <source>
        <dbReference type="SAM" id="MobiDB-lite"/>
    </source>
</evidence>
<feature type="region of interest" description="Disordered" evidence="1">
    <location>
        <begin position="20"/>
        <end position="63"/>
    </location>
</feature>
<accession>A0AAD9AL38</accession>
<keyword evidence="3" id="KW-1185">Reference proteome</keyword>
<evidence type="ECO:0000313" key="3">
    <source>
        <dbReference type="Proteomes" id="UP001243330"/>
    </source>
</evidence>
<dbReference type="EMBL" id="JAQOWY010000161">
    <property type="protein sequence ID" value="KAK1848800.1"/>
    <property type="molecule type" value="Genomic_DNA"/>
</dbReference>
<evidence type="ECO:0000313" key="2">
    <source>
        <dbReference type="EMBL" id="KAK1848800.1"/>
    </source>
</evidence>
<organism evidence="2 3">
    <name type="scientific">Colletotrichum chrysophilum</name>
    <dbReference type="NCBI Taxonomy" id="1836956"/>
    <lineage>
        <taxon>Eukaryota</taxon>
        <taxon>Fungi</taxon>
        <taxon>Dikarya</taxon>
        <taxon>Ascomycota</taxon>
        <taxon>Pezizomycotina</taxon>
        <taxon>Sordariomycetes</taxon>
        <taxon>Hypocreomycetidae</taxon>
        <taxon>Glomerellales</taxon>
        <taxon>Glomerellaceae</taxon>
        <taxon>Colletotrichum</taxon>
        <taxon>Colletotrichum gloeosporioides species complex</taxon>
    </lineage>
</organism>
<feature type="compositionally biased region" description="Polar residues" evidence="1">
    <location>
        <begin position="28"/>
        <end position="43"/>
    </location>
</feature>
<dbReference type="Proteomes" id="UP001243330">
    <property type="component" value="Unassembled WGS sequence"/>
</dbReference>
<dbReference type="AlphaFoldDB" id="A0AAD9AL38"/>
<gene>
    <name evidence="2" type="ORF">CCHR01_08565</name>
</gene>
<protein>
    <submittedName>
        <fullName evidence="2">Uncharacterized protein</fullName>
    </submittedName>
</protein>